<organism evidence="1 2">
    <name type="scientific">Xanthomonas euvesicatoria</name>
    <dbReference type="NCBI Taxonomy" id="456327"/>
    <lineage>
        <taxon>Bacteria</taxon>
        <taxon>Pseudomonadati</taxon>
        <taxon>Pseudomonadota</taxon>
        <taxon>Gammaproteobacteria</taxon>
        <taxon>Lysobacterales</taxon>
        <taxon>Lysobacteraceae</taxon>
        <taxon>Xanthomonas</taxon>
    </lineage>
</organism>
<gene>
    <name evidence="1" type="ORF">FHY32_001052</name>
</gene>
<reference evidence="1 2" key="1">
    <citation type="submission" date="2020-08" db="EMBL/GenBank/DDBJ databases">
        <title>Studying the diversity of plant-associated saprophytic bacteria and their role in host health and plant-pathogen interactions.</title>
        <authorList>
            <person name="Potnis N."/>
        </authorList>
    </citation>
    <scope>NUCLEOTIDE SEQUENCE [LARGE SCALE GENOMIC DNA]</scope>
    <source>
        <strain evidence="1 2">CFBP 7922</strain>
    </source>
</reference>
<accession>A0AAW3U268</accession>
<name>A0AAW3U268_XANEU</name>
<dbReference type="EMBL" id="JACHNL010000002">
    <property type="protein sequence ID" value="MBB4722734.1"/>
    <property type="molecule type" value="Genomic_DNA"/>
</dbReference>
<dbReference type="RefSeq" id="WP_184420298.1">
    <property type="nucleotide sequence ID" value="NZ_JACHNK010000002.1"/>
</dbReference>
<evidence type="ECO:0000313" key="2">
    <source>
        <dbReference type="Proteomes" id="UP000576603"/>
    </source>
</evidence>
<protein>
    <submittedName>
        <fullName evidence="1">Uncharacterized protein</fullName>
    </submittedName>
</protein>
<evidence type="ECO:0000313" key="1">
    <source>
        <dbReference type="EMBL" id="MBB4722734.1"/>
    </source>
</evidence>
<comment type="caution">
    <text evidence="1">The sequence shown here is derived from an EMBL/GenBank/DDBJ whole genome shotgun (WGS) entry which is preliminary data.</text>
</comment>
<dbReference type="AlphaFoldDB" id="A0AAW3U268"/>
<proteinExistence type="predicted"/>
<dbReference type="Proteomes" id="UP000576603">
    <property type="component" value="Unassembled WGS sequence"/>
</dbReference>
<sequence>MKAILGPKDRLSFTDIERAWEANRESEDQDPGGGFEQFDEWLNARVMIIQRRIELLGESYPFEFSDDDTALRFKGDAEIADGEAVYLLCLFLSVARDTSVFIDPIPITPWIRDAFQACSGWAAAGSIDGSSYVFGWPRVDGSDFQVALHDVFVTLMADGEIVPHSNAPAGSAGREKDAGIDVIAWKERIDKSSGKLNLFGQVASGANWRDKPISPYIDALQKNWLASPWIIPPQPAMFIPFSIVPLFGATYREQVRYFSAMYGSIFYREILPAYAARGLLLERSGSIFCHRSNELPRLIAREKAFIKVLRRTQDYS</sequence>